<dbReference type="Proteomes" id="UP000436138">
    <property type="component" value="Chromosome"/>
</dbReference>
<comment type="subcellular location">
    <subcellularLocation>
        <location evidence="1">Membrane</location>
        <topology evidence="1">Single-pass membrane protein</topology>
    </subcellularLocation>
</comment>
<reference evidence="9 10" key="1">
    <citation type="submission" date="2019-12" db="EMBL/GenBank/DDBJ databases">
        <title>Streptomyces sp. strain T44 isolated from rhizosphere soil of Broussonetia papyrifera.</title>
        <authorList>
            <person name="Mo P."/>
        </authorList>
    </citation>
    <scope>NUCLEOTIDE SEQUENCE [LARGE SCALE GENOMIC DNA]</scope>
    <source>
        <strain evidence="9 10">T44</strain>
    </source>
</reference>
<evidence type="ECO:0000256" key="4">
    <source>
        <dbReference type="ARBA" id="ARBA00022927"/>
    </source>
</evidence>
<accession>A0A6I6NIA4</accession>
<protein>
    <submittedName>
        <fullName evidence="9">Sec-independent protein translocase TatB</fullName>
    </submittedName>
</protein>
<gene>
    <name evidence="9" type="ORF">GQF42_35775</name>
</gene>
<evidence type="ECO:0000256" key="3">
    <source>
        <dbReference type="ARBA" id="ARBA00022692"/>
    </source>
</evidence>
<dbReference type="AlphaFoldDB" id="A0A6I6NIA4"/>
<dbReference type="KEGG" id="sbro:GQF42_35775"/>
<proteinExistence type="predicted"/>
<keyword evidence="3" id="KW-0812">Transmembrane</keyword>
<keyword evidence="2" id="KW-0813">Transport</keyword>
<keyword evidence="6" id="KW-0811">Translocation</keyword>
<evidence type="ECO:0000313" key="10">
    <source>
        <dbReference type="Proteomes" id="UP000436138"/>
    </source>
</evidence>
<dbReference type="RefSeq" id="WP_158930972.1">
    <property type="nucleotide sequence ID" value="NZ_CP047020.1"/>
</dbReference>
<organism evidence="9 10">
    <name type="scientific">Streptomyces broussonetiae</name>
    <dbReference type="NCBI Taxonomy" id="2686304"/>
    <lineage>
        <taxon>Bacteria</taxon>
        <taxon>Bacillati</taxon>
        <taxon>Actinomycetota</taxon>
        <taxon>Actinomycetes</taxon>
        <taxon>Kitasatosporales</taxon>
        <taxon>Streptomycetaceae</taxon>
        <taxon>Streptomyces</taxon>
    </lineage>
</organism>
<dbReference type="PRINTS" id="PR01506">
    <property type="entry name" value="TATBPROTEIN"/>
</dbReference>
<keyword evidence="5" id="KW-1133">Transmembrane helix</keyword>
<dbReference type="Gene3D" id="1.20.5.3310">
    <property type="match status" value="1"/>
</dbReference>
<sequence>MFNFGPLEIASLVVLGLILFGPDKLPKMISEVGGFIRKVREFSDSTKHEIRNELGPEFQDFEFQDLNPKAFVRKQLSRHGDELGLSEMQELRNGLTKDALAAPPTLRAAHVDPHSGSTGRPLEVTPPAAGEPTPYDRDLT</sequence>
<evidence type="ECO:0000256" key="6">
    <source>
        <dbReference type="ARBA" id="ARBA00023010"/>
    </source>
</evidence>
<evidence type="ECO:0000256" key="8">
    <source>
        <dbReference type="SAM" id="MobiDB-lite"/>
    </source>
</evidence>
<keyword evidence="7" id="KW-0472">Membrane</keyword>
<evidence type="ECO:0000313" key="9">
    <source>
        <dbReference type="EMBL" id="QHA10020.1"/>
    </source>
</evidence>
<evidence type="ECO:0000256" key="1">
    <source>
        <dbReference type="ARBA" id="ARBA00004167"/>
    </source>
</evidence>
<keyword evidence="10" id="KW-1185">Reference proteome</keyword>
<dbReference type="InterPro" id="IPR003369">
    <property type="entry name" value="TatA/B/E"/>
</dbReference>
<evidence type="ECO:0000256" key="5">
    <source>
        <dbReference type="ARBA" id="ARBA00022989"/>
    </source>
</evidence>
<feature type="region of interest" description="Disordered" evidence="8">
    <location>
        <begin position="98"/>
        <end position="140"/>
    </location>
</feature>
<evidence type="ECO:0000256" key="7">
    <source>
        <dbReference type="ARBA" id="ARBA00023136"/>
    </source>
</evidence>
<keyword evidence="4" id="KW-0653">Protein transport</keyword>
<dbReference type="Pfam" id="PF02416">
    <property type="entry name" value="TatA_B_E"/>
    <property type="match status" value="1"/>
</dbReference>
<evidence type="ECO:0000256" key="2">
    <source>
        <dbReference type="ARBA" id="ARBA00022448"/>
    </source>
</evidence>
<name>A0A6I6NIA4_9ACTN</name>
<dbReference type="EMBL" id="CP047020">
    <property type="protein sequence ID" value="QHA10020.1"/>
    <property type="molecule type" value="Genomic_DNA"/>
</dbReference>